<evidence type="ECO:0000313" key="2">
    <source>
        <dbReference type="EMBL" id="NLS13614.1"/>
    </source>
</evidence>
<feature type="transmembrane region" description="Helical" evidence="1">
    <location>
        <begin position="21"/>
        <end position="39"/>
    </location>
</feature>
<feature type="transmembrane region" description="Helical" evidence="1">
    <location>
        <begin position="141"/>
        <end position="160"/>
    </location>
</feature>
<evidence type="ECO:0000256" key="1">
    <source>
        <dbReference type="SAM" id="Phobius"/>
    </source>
</evidence>
<dbReference type="RefSeq" id="WP_168836708.1">
    <property type="nucleotide sequence ID" value="NZ_JABAIK010000010.1"/>
</dbReference>
<accession>A0A7X8YHD3</accession>
<feature type="transmembrane region" description="Helical" evidence="1">
    <location>
        <begin position="100"/>
        <end position="121"/>
    </location>
</feature>
<dbReference type="Proteomes" id="UP000535589">
    <property type="component" value="Unassembled WGS sequence"/>
</dbReference>
<dbReference type="EMBL" id="JABAIK010000010">
    <property type="protein sequence ID" value="NLS13614.1"/>
    <property type="molecule type" value="Genomic_DNA"/>
</dbReference>
<keyword evidence="1" id="KW-0812">Transmembrane</keyword>
<name>A0A7X8YHD3_9VIBR</name>
<keyword evidence="1" id="KW-1133">Transmembrane helix</keyword>
<sequence>MTTSDNGSDDTNNPKRSKLSLLVPPYILFYSTASLWLTIDGLLSNFSSLTPLWDTTSDISPLITSMMFTMIGSLLGCSILGIISFHRYFAIEKSFDADHIWGFIFAPLLSLIVGVLIYAILQSGLFVLSGDMASETDPSSASLGYLAIGGIAGYNWDVFVKKLEELSKNIMNTK</sequence>
<evidence type="ECO:0000313" key="3">
    <source>
        <dbReference type="Proteomes" id="UP000535589"/>
    </source>
</evidence>
<feature type="transmembrane region" description="Helical" evidence="1">
    <location>
        <begin position="59"/>
        <end position="88"/>
    </location>
</feature>
<keyword evidence="1" id="KW-0472">Membrane</keyword>
<reference evidence="2 3" key="1">
    <citation type="submission" date="2020-04" db="EMBL/GenBank/DDBJ databases">
        <title>Vibrio sp. SM6, a novel species isolated from seawater.</title>
        <authorList>
            <person name="Wang X."/>
        </authorList>
    </citation>
    <scope>NUCLEOTIDE SEQUENCE [LARGE SCALE GENOMIC DNA]</scope>
    <source>
        <strain evidence="2 3">SM6</strain>
    </source>
</reference>
<protein>
    <submittedName>
        <fullName evidence="2">Uncharacterized protein</fullName>
    </submittedName>
</protein>
<gene>
    <name evidence="2" type="ORF">HGP28_11995</name>
</gene>
<comment type="caution">
    <text evidence="2">The sequence shown here is derived from an EMBL/GenBank/DDBJ whole genome shotgun (WGS) entry which is preliminary data.</text>
</comment>
<keyword evidence="3" id="KW-1185">Reference proteome</keyword>
<dbReference type="AlphaFoldDB" id="A0A7X8YHD3"/>
<organism evidence="2 3">
    <name type="scientific">Vibrio agarilyticus</name>
    <dbReference type="NCBI Taxonomy" id="2726741"/>
    <lineage>
        <taxon>Bacteria</taxon>
        <taxon>Pseudomonadati</taxon>
        <taxon>Pseudomonadota</taxon>
        <taxon>Gammaproteobacteria</taxon>
        <taxon>Vibrionales</taxon>
        <taxon>Vibrionaceae</taxon>
        <taxon>Vibrio</taxon>
    </lineage>
</organism>
<proteinExistence type="predicted"/>